<dbReference type="SUPFAM" id="SSF53850">
    <property type="entry name" value="Periplasmic binding protein-like II"/>
    <property type="match status" value="1"/>
</dbReference>
<proteinExistence type="predicted"/>
<reference evidence="2" key="1">
    <citation type="submission" date="2019-08" db="EMBL/GenBank/DDBJ databases">
        <authorList>
            <person name="Kucharzyk K."/>
            <person name="Murdoch R.W."/>
            <person name="Higgins S."/>
            <person name="Loffler F."/>
        </authorList>
    </citation>
    <scope>NUCLEOTIDE SEQUENCE</scope>
</reference>
<dbReference type="InterPro" id="IPR007210">
    <property type="entry name" value="ABC_Gly_betaine_transp_sub-bd"/>
</dbReference>
<dbReference type="Gene3D" id="3.40.190.10">
    <property type="entry name" value="Periplasmic binding protein-like II"/>
    <property type="match status" value="1"/>
</dbReference>
<dbReference type="EMBL" id="VSSQ01007293">
    <property type="protein sequence ID" value="MPM35465.1"/>
    <property type="molecule type" value="Genomic_DNA"/>
</dbReference>
<dbReference type="Pfam" id="PF04069">
    <property type="entry name" value="OpuAC"/>
    <property type="match status" value="1"/>
</dbReference>
<accession>A0A644Z3I1</accession>
<comment type="caution">
    <text evidence="2">The sequence shown here is derived from an EMBL/GenBank/DDBJ whole genome shotgun (WGS) entry which is preliminary data.</text>
</comment>
<sequence>MRKYMLCLLMVASLLAGCTKKSEQVVVIASKPVTEQFILAEMLTLLIEEHTDVTVKQTLGIGGGTSNIHPALLKGEIDLYPEYTGTGWLFVLKQAPIQDAAMLYEQVKKAYHEQMQLHWSGLYGFNNTYGVAVAESVARQYNLKTVSDLAQVSDKLVFAANPDFLERDDGFIGLTKTYGLTFKAIKEIDIGLRYEAVNSEGVDVITVFSTDGRLKEEPVMVLDDDRGYFTSYHAATVVREETLKKHPKLEQVLEKLSGNISNEEMIALNYQVEIEKQDPKVVAKTFLQQKGLL</sequence>
<organism evidence="2">
    <name type="scientific">bioreactor metagenome</name>
    <dbReference type="NCBI Taxonomy" id="1076179"/>
    <lineage>
        <taxon>unclassified sequences</taxon>
        <taxon>metagenomes</taxon>
        <taxon>ecological metagenomes</taxon>
    </lineage>
</organism>
<protein>
    <submittedName>
        <fullName evidence="2">Choline-binding protein</fullName>
    </submittedName>
</protein>
<dbReference type="PROSITE" id="PS51257">
    <property type="entry name" value="PROKAR_LIPOPROTEIN"/>
    <property type="match status" value="1"/>
</dbReference>
<name>A0A644Z3I1_9ZZZZ</name>
<dbReference type="GO" id="GO:0022857">
    <property type="term" value="F:transmembrane transporter activity"/>
    <property type="evidence" value="ECO:0007669"/>
    <property type="project" value="InterPro"/>
</dbReference>
<dbReference type="GO" id="GO:0043190">
    <property type="term" value="C:ATP-binding cassette (ABC) transporter complex"/>
    <property type="evidence" value="ECO:0007669"/>
    <property type="project" value="InterPro"/>
</dbReference>
<gene>
    <name evidence="2" type="primary">opuBC_5</name>
    <name evidence="2" type="ORF">SDC9_82058</name>
</gene>
<evidence type="ECO:0000259" key="1">
    <source>
        <dbReference type="Pfam" id="PF04069"/>
    </source>
</evidence>
<evidence type="ECO:0000313" key="2">
    <source>
        <dbReference type="EMBL" id="MPM35465.1"/>
    </source>
</evidence>
<dbReference type="AlphaFoldDB" id="A0A644Z3I1"/>
<dbReference type="Gene3D" id="3.40.190.120">
    <property type="entry name" value="Osmoprotection protein (prox), domain 2"/>
    <property type="match status" value="1"/>
</dbReference>
<feature type="domain" description="ABC-type glycine betaine transport system substrate-binding" evidence="1">
    <location>
        <begin position="26"/>
        <end position="289"/>
    </location>
</feature>